<dbReference type="SUPFAM" id="SSF51735">
    <property type="entry name" value="NAD(P)-binding Rossmann-fold domains"/>
    <property type="match status" value="1"/>
</dbReference>
<sequence>MGKLRWGVKHPPADPTVSFAGKTVLVTGANTGLGLEAAVKYATLGDGRAGQRALDGADGGSTALVRETSRSSSPGPESHGRFWHHDILHPIGDLAKDETLMRQTWDEIFKVVVVAEPGLQQILATQN</sequence>
<evidence type="ECO:0000256" key="1">
    <source>
        <dbReference type="SAM" id="MobiDB-lite"/>
    </source>
</evidence>
<dbReference type="Proteomes" id="UP001302745">
    <property type="component" value="Unassembled WGS sequence"/>
</dbReference>
<evidence type="ECO:0000313" key="3">
    <source>
        <dbReference type="Proteomes" id="UP001302745"/>
    </source>
</evidence>
<evidence type="ECO:0000313" key="2">
    <source>
        <dbReference type="EMBL" id="KAK4157708.1"/>
    </source>
</evidence>
<comment type="caution">
    <text evidence="2">The sequence shown here is derived from an EMBL/GenBank/DDBJ whole genome shotgun (WGS) entry which is preliminary data.</text>
</comment>
<organism evidence="2 3">
    <name type="scientific">Chaetomidium leptoderma</name>
    <dbReference type="NCBI Taxonomy" id="669021"/>
    <lineage>
        <taxon>Eukaryota</taxon>
        <taxon>Fungi</taxon>
        <taxon>Dikarya</taxon>
        <taxon>Ascomycota</taxon>
        <taxon>Pezizomycotina</taxon>
        <taxon>Sordariomycetes</taxon>
        <taxon>Sordariomycetidae</taxon>
        <taxon>Sordariales</taxon>
        <taxon>Chaetomiaceae</taxon>
        <taxon>Chaetomidium</taxon>
    </lineage>
</organism>
<protein>
    <submittedName>
        <fullName evidence="2">Uncharacterized protein</fullName>
    </submittedName>
</protein>
<dbReference type="Gene3D" id="3.40.50.720">
    <property type="entry name" value="NAD(P)-binding Rossmann-like Domain"/>
    <property type="match status" value="1"/>
</dbReference>
<name>A0AAN6VTV9_9PEZI</name>
<reference evidence="2" key="2">
    <citation type="submission" date="2023-05" db="EMBL/GenBank/DDBJ databases">
        <authorList>
            <consortium name="Lawrence Berkeley National Laboratory"/>
            <person name="Steindorff A."/>
            <person name="Hensen N."/>
            <person name="Bonometti L."/>
            <person name="Westerberg I."/>
            <person name="Brannstrom I.O."/>
            <person name="Guillou S."/>
            <person name="Cros-Aarteil S."/>
            <person name="Calhoun S."/>
            <person name="Haridas S."/>
            <person name="Kuo A."/>
            <person name="Mondo S."/>
            <person name="Pangilinan J."/>
            <person name="Riley R."/>
            <person name="Labutti K."/>
            <person name="Andreopoulos B."/>
            <person name="Lipzen A."/>
            <person name="Chen C."/>
            <person name="Yanf M."/>
            <person name="Daum C."/>
            <person name="Ng V."/>
            <person name="Clum A."/>
            <person name="Ohm R."/>
            <person name="Martin F."/>
            <person name="Silar P."/>
            <person name="Natvig D."/>
            <person name="Lalanne C."/>
            <person name="Gautier V."/>
            <person name="Ament-Velasquez S.L."/>
            <person name="Kruys A."/>
            <person name="Hutchinson M.I."/>
            <person name="Powell A.J."/>
            <person name="Barry K."/>
            <person name="Miller A.N."/>
            <person name="Grigoriev I.V."/>
            <person name="Debuchy R."/>
            <person name="Gladieux P."/>
            <person name="Thoren M.H."/>
            <person name="Johannesson H."/>
        </authorList>
    </citation>
    <scope>NUCLEOTIDE SEQUENCE</scope>
    <source>
        <strain evidence="2">CBS 538.74</strain>
    </source>
</reference>
<proteinExistence type="predicted"/>
<reference evidence="2" key="1">
    <citation type="journal article" date="2023" name="Mol. Phylogenet. Evol.">
        <title>Genome-scale phylogeny and comparative genomics of the fungal order Sordariales.</title>
        <authorList>
            <person name="Hensen N."/>
            <person name="Bonometti L."/>
            <person name="Westerberg I."/>
            <person name="Brannstrom I.O."/>
            <person name="Guillou S."/>
            <person name="Cros-Aarteil S."/>
            <person name="Calhoun S."/>
            <person name="Haridas S."/>
            <person name="Kuo A."/>
            <person name="Mondo S."/>
            <person name="Pangilinan J."/>
            <person name="Riley R."/>
            <person name="LaButti K."/>
            <person name="Andreopoulos B."/>
            <person name="Lipzen A."/>
            <person name="Chen C."/>
            <person name="Yan M."/>
            <person name="Daum C."/>
            <person name="Ng V."/>
            <person name="Clum A."/>
            <person name="Steindorff A."/>
            <person name="Ohm R.A."/>
            <person name="Martin F."/>
            <person name="Silar P."/>
            <person name="Natvig D.O."/>
            <person name="Lalanne C."/>
            <person name="Gautier V."/>
            <person name="Ament-Velasquez S.L."/>
            <person name="Kruys A."/>
            <person name="Hutchinson M.I."/>
            <person name="Powell A.J."/>
            <person name="Barry K."/>
            <person name="Miller A.N."/>
            <person name="Grigoriev I.V."/>
            <person name="Debuchy R."/>
            <person name="Gladieux P."/>
            <person name="Hiltunen Thoren M."/>
            <person name="Johannesson H."/>
        </authorList>
    </citation>
    <scope>NUCLEOTIDE SEQUENCE</scope>
    <source>
        <strain evidence="2">CBS 538.74</strain>
    </source>
</reference>
<dbReference type="AlphaFoldDB" id="A0AAN6VTV9"/>
<gene>
    <name evidence="2" type="ORF">C8A00DRAFT_29392</name>
</gene>
<feature type="region of interest" description="Disordered" evidence="1">
    <location>
        <begin position="48"/>
        <end position="81"/>
    </location>
</feature>
<dbReference type="InterPro" id="IPR036291">
    <property type="entry name" value="NAD(P)-bd_dom_sf"/>
</dbReference>
<keyword evidence="3" id="KW-1185">Reference proteome</keyword>
<dbReference type="EMBL" id="MU856847">
    <property type="protein sequence ID" value="KAK4157708.1"/>
    <property type="molecule type" value="Genomic_DNA"/>
</dbReference>
<accession>A0AAN6VTV9</accession>